<dbReference type="InterPro" id="IPR016197">
    <property type="entry name" value="Chromo-like_dom_sf"/>
</dbReference>
<evidence type="ECO:0000256" key="1">
    <source>
        <dbReference type="ARBA" id="ARBA00004123"/>
    </source>
</evidence>
<dbReference type="GO" id="GO:0006338">
    <property type="term" value="P:chromatin remodeling"/>
    <property type="evidence" value="ECO:0007669"/>
    <property type="project" value="UniProtKB-ARBA"/>
</dbReference>
<evidence type="ECO:0000256" key="3">
    <source>
        <dbReference type="ARBA" id="ARBA00023242"/>
    </source>
</evidence>
<dbReference type="Gene3D" id="2.40.50.40">
    <property type="match status" value="1"/>
</dbReference>
<evidence type="ECO:0000256" key="4">
    <source>
        <dbReference type="SAM" id="MobiDB-lite"/>
    </source>
</evidence>
<dbReference type="EMBL" id="ADOT01000165">
    <property type="protein sequence ID" value="EGX47230.1"/>
    <property type="molecule type" value="Genomic_DNA"/>
</dbReference>
<comment type="subcellular location">
    <subcellularLocation>
        <location evidence="1">Nucleus</location>
    </subcellularLocation>
</comment>
<feature type="domain" description="Chromo" evidence="5">
    <location>
        <begin position="210"/>
        <end position="268"/>
    </location>
</feature>
<proteinExistence type="predicted"/>
<evidence type="ECO:0000256" key="2">
    <source>
        <dbReference type="ARBA" id="ARBA00011353"/>
    </source>
</evidence>
<dbReference type="PANTHER" id="PTHR22812">
    <property type="entry name" value="CHROMOBOX PROTEIN"/>
    <property type="match status" value="1"/>
</dbReference>
<reference evidence="6 7" key="1">
    <citation type="journal article" date="2011" name="PLoS Pathog.">
        <title>Genomic and proteomic analyses of the fungus Arthrobotrys oligospora provide insights into nematode-trap formation.</title>
        <authorList>
            <person name="Yang J."/>
            <person name="Wang L."/>
            <person name="Ji X."/>
            <person name="Feng Y."/>
            <person name="Li X."/>
            <person name="Zou C."/>
            <person name="Xu J."/>
            <person name="Ren Y."/>
            <person name="Mi Q."/>
            <person name="Wu J."/>
            <person name="Liu S."/>
            <person name="Liu Y."/>
            <person name="Huang X."/>
            <person name="Wang H."/>
            <person name="Niu X."/>
            <person name="Li J."/>
            <person name="Liang L."/>
            <person name="Luo Y."/>
            <person name="Ji K."/>
            <person name="Zhou W."/>
            <person name="Yu Z."/>
            <person name="Li G."/>
            <person name="Liu Y."/>
            <person name="Li L."/>
            <person name="Qiao M."/>
            <person name="Feng L."/>
            <person name="Zhang K.-Q."/>
        </authorList>
    </citation>
    <scope>NUCLEOTIDE SEQUENCE [LARGE SCALE GENOMIC DNA]</scope>
    <source>
        <strain evidence="7">ATCC 24927 / CBS 115.81 / DSM 1491</strain>
    </source>
</reference>
<comment type="subunit">
    <text evidence="2">Component of the NuA4 histone acetyltransferase complex.</text>
</comment>
<dbReference type="InterPro" id="IPR023780">
    <property type="entry name" value="Chromo_domain"/>
</dbReference>
<dbReference type="Proteomes" id="UP000008784">
    <property type="component" value="Unassembled WGS sequence"/>
</dbReference>
<organism evidence="6 7">
    <name type="scientific">Arthrobotrys oligospora (strain ATCC 24927 / CBS 115.81 / DSM 1491)</name>
    <name type="common">Nematode-trapping fungus</name>
    <name type="synonym">Didymozoophaga oligospora</name>
    <dbReference type="NCBI Taxonomy" id="756982"/>
    <lineage>
        <taxon>Eukaryota</taxon>
        <taxon>Fungi</taxon>
        <taxon>Dikarya</taxon>
        <taxon>Ascomycota</taxon>
        <taxon>Pezizomycotina</taxon>
        <taxon>Orbiliomycetes</taxon>
        <taxon>Orbiliales</taxon>
        <taxon>Orbiliaceae</taxon>
        <taxon>Orbilia</taxon>
        <taxon>Orbilia oligospora</taxon>
    </lineage>
</organism>
<comment type="caution">
    <text evidence="6">The sequence shown here is derived from an EMBL/GenBank/DDBJ whole genome shotgun (WGS) entry which is preliminary data.</text>
</comment>
<dbReference type="PROSITE" id="PS50013">
    <property type="entry name" value="CHROMO_2"/>
    <property type="match status" value="1"/>
</dbReference>
<dbReference type="InterPro" id="IPR000953">
    <property type="entry name" value="Chromo/chromo_shadow_dom"/>
</dbReference>
<accession>G1XHZ9</accession>
<gene>
    <name evidence="6" type="ORF">AOL_s00091g51</name>
</gene>
<dbReference type="Pfam" id="PF00385">
    <property type="entry name" value="Chromo"/>
    <property type="match status" value="1"/>
</dbReference>
<dbReference type="CDD" id="cd00024">
    <property type="entry name" value="CD_CSD"/>
    <property type="match status" value="1"/>
</dbReference>
<protein>
    <recommendedName>
        <fullName evidence="5">Chromo domain-containing protein</fullName>
    </recommendedName>
</protein>
<dbReference type="GeneID" id="22895092"/>
<feature type="compositionally biased region" description="Polar residues" evidence="4">
    <location>
        <begin position="7"/>
        <end position="19"/>
    </location>
</feature>
<dbReference type="SMART" id="SM00298">
    <property type="entry name" value="CHROMO"/>
    <property type="match status" value="1"/>
</dbReference>
<evidence type="ECO:0000313" key="7">
    <source>
        <dbReference type="Proteomes" id="UP000008784"/>
    </source>
</evidence>
<dbReference type="GO" id="GO:0005634">
    <property type="term" value="C:nucleus"/>
    <property type="evidence" value="ECO:0007669"/>
    <property type="project" value="UniProtKB-SubCell"/>
</dbReference>
<dbReference type="AlphaFoldDB" id="G1XHZ9"/>
<sequence>MLLSKLLNPTESSSTNEDNPISHVDGLRQMEPCSKECSMAEYDTFAVHEAQLEMYKMNTSDKTYTQDGPRMGRNVSAEVYQYSSDTLAKATAPSPSEPIDISPSYRHREFGTRHPDQGTGDFNTVSQSSPQFYTAKFEQSGMPANNSELFTAEFSTYMTHHIVERDIEHFPPTEKDEMASATTISSAVEAHFPHTVAPQQLGEQLDDDEYEVERVVASRKPRGKQRKYLIKWEGYDEYTWLPRSSLNNALDVLADYRRKRKERRRMRGYA</sequence>
<keyword evidence="7" id="KW-1185">Reference proteome</keyword>
<dbReference type="eggNOG" id="KOG1911">
    <property type="taxonomic scope" value="Eukaryota"/>
</dbReference>
<name>G1XHZ9_ARTOA</name>
<evidence type="ECO:0000313" key="6">
    <source>
        <dbReference type="EMBL" id="EGX47230.1"/>
    </source>
</evidence>
<evidence type="ECO:0000259" key="5">
    <source>
        <dbReference type="PROSITE" id="PS50013"/>
    </source>
</evidence>
<dbReference type="InterPro" id="IPR051219">
    <property type="entry name" value="Heterochromatin_chromo-domain"/>
</dbReference>
<dbReference type="HOGENOM" id="CLU_1030462_0_0_1"/>
<dbReference type="InParanoid" id="G1XHZ9"/>
<dbReference type="SUPFAM" id="SSF54160">
    <property type="entry name" value="Chromo domain-like"/>
    <property type="match status" value="1"/>
</dbReference>
<keyword evidence="3" id="KW-0539">Nucleus</keyword>
<feature type="region of interest" description="Disordered" evidence="4">
    <location>
        <begin position="1"/>
        <end position="25"/>
    </location>
</feature>
<dbReference type="RefSeq" id="XP_011124111.1">
    <property type="nucleotide sequence ID" value="XM_011125809.1"/>
</dbReference>